<name>A0A1H6K4K5_9GAMM</name>
<dbReference type="Pfam" id="PF11137">
    <property type="entry name" value="DUF2909"/>
    <property type="match status" value="1"/>
</dbReference>
<keyword evidence="1" id="KW-0812">Transmembrane</keyword>
<evidence type="ECO:0000313" key="2">
    <source>
        <dbReference type="EMBL" id="SEH69828.1"/>
    </source>
</evidence>
<protein>
    <submittedName>
        <fullName evidence="2">Membrane protein</fullName>
    </submittedName>
</protein>
<evidence type="ECO:0000256" key="1">
    <source>
        <dbReference type="SAM" id="Phobius"/>
    </source>
</evidence>
<evidence type="ECO:0000313" key="3">
    <source>
        <dbReference type="Proteomes" id="UP000198988"/>
    </source>
</evidence>
<reference evidence="3" key="1">
    <citation type="submission" date="2016-06" db="EMBL/GenBank/DDBJ databases">
        <authorList>
            <person name="Petersen J."/>
            <person name="Sayavedra L."/>
        </authorList>
    </citation>
    <scope>NUCLEOTIDE SEQUENCE [LARGE SCALE GENOMIC DNA]</scope>
    <source>
        <strain evidence="3">BazSymA</strain>
    </source>
</reference>
<organism evidence="2 3">
    <name type="scientific">Bathymodiolus azoricus thioautotrophic gill symbiont</name>
    <dbReference type="NCBI Taxonomy" id="235205"/>
    <lineage>
        <taxon>Bacteria</taxon>
        <taxon>Pseudomonadati</taxon>
        <taxon>Pseudomonadota</taxon>
        <taxon>Gammaproteobacteria</taxon>
        <taxon>sulfur-oxidizing symbionts</taxon>
    </lineage>
</organism>
<dbReference type="EMBL" id="CDSC02000112">
    <property type="protein sequence ID" value="SEH69828.1"/>
    <property type="molecule type" value="Genomic_DNA"/>
</dbReference>
<keyword evidence="1" id="KW-1133">Transmembrane helix</keyword>
<feature type="transmembrane region" description="Helical" evidence="1">
    <location>
        <begin position="49"/>
        <end position="71"/>
    </location>
</feature>
<sequence length="90" mass="9838">MFGVFFMGVFMTEVLVVLVILAIMVALGFGLLGLLKGGKAGSDRMFKSLVIRVSLSIALFLFVMFSGYMGWIQSNIVMLDAPTKQTPVQK</sequence>
<accession>A0A1H6K4K5</accession>
<dbReference type="Proteomes" id="UP000198988">
    <property type="component" value="Unassembled WGS sequence"/>
</dbReference>
<proteinExistence type="predicted"/>
<gene>
    <name evidence="2" type="ORF">BAZSYMA_ACONTIG00023_3</name>
</gene>
<feature type="transmembrane region" description="Helical" evidence="1">
    <location>
        <begin position="14"/>
        <end position="37"/>
    </location>
</feature>
<dbReference type="InterPro" id="IPR021313">
    <property type="entry name" value="DUF2909"/>
</dbReference>
<keyword evidence="1" id="KW-0472">Membrane</keyword>
<dbReference type="AlphaFoldDB" id="A0A1H6K4K5"/>